<evidence type="ECO:0000256" key="1">
    <source>
        <dbReference type="ARBA" id="ARBA00004255"/>
    </source>
</evidence>
<dbReference type="RefSeq" id="WP_124235437.1">
    <property type="nucleotide sequence ID" value="NZ_JBHUFI010000006.1"/>
</dbReference>
<sequence length="221" mass="23476">MGIATDLILIATDPNSHKLQINSASNDAILGGAHLLDLVKEGRVGVEAHGKKKVKVFVVDGAPVPDPEIDAALDRIRDGKKRRAADAVTRMGKNGIKNAYRRLCENGQMRALDEKFLGFALQRHEVVDMAGREELRARVRASLLQGQPADERTGPLIGLLHASDQLKLVVDKHERKQAKAAAEKISEGDWASAGVKDAIAGAQAALMVAMIAPAAAASASS</sequence>
<reference evidence="5 6" key="1">
    <citation type="submission" date="2018-11" db="EMBL/GenBank/DDBJ databases">
        <authorList>
            <person name="Li F."/>
        </authorList>
    </citation>
    <scope>NUCLEOTIDE SEQUENCE [LARGE SCALE GENOMIC DNA]</scope>
    <source>
        <strain evidence="5 6">YS17T</strain>
    </source>
</reference>
<dbReference type="InterPro" id="IPR038261">
    <property type="entry name" value="GPP34-like_sf"/>
</dbReference>
<dbReference type="Gene3D" id="1.10.3630.10">
    <property type="entry name" value="yeast vps74-n-term truncation variant domain like"/>
    <property type="match status" value="1"/>
</dbReference>
<dbReference type="EMBL" id="RQJX01000002">
    <property type="protein sequence ID" value="RQN09581.1"/>
    <property type="molecule type" value="Genomic_DNA"/>
</dbReference>
<evidence type="ECO:0000313" key="5">
    <source>
        <dbReference type="EMBL" id="RQN09581.1"/>
    </source>
</evidence>
<comment type="caution">
    <text evidence="5">The sequence shown here is derived from an EMBL/GenBank/DDBJ whole genome shotgun (WGS) entry which is preliminary data.</text>
</comment>
<evidence type="ECO:0000256" key="2">
    <source>
        <dbReference type="ARBA" id="ARBA00023034"/>
    </source>
</evidence>
<dbReference type="InterPro" id="IPR008628">
    <property type="entry name" value="GPP34-like"/>
</dbReference>
<keyword evidence="2" id="KW-0333">Golgi apparatus</keyword>
<dbReference type="Pfam" id="PF05719">
    <property type="entry name" value="GPP34"/>
    <property type="match status" value="1"/>
</dbReference>
<name>A0A3N6ZHE5_9ACTN</name>
<proteinExistence type="predicted"/>
<dbReference type="AlphaFoldDB" id="A0A3N6ZHE5"/>
<comment type="subcellular location">
    <subcellularLocation>
        <location evidence="1">Golgi apparatus membrane</location>
        <topology evidence="1">Peripheral membrane protein</topology>
        <orientation evidence="1">Cytoplasmic side</orientation>
    </subcellularLocation>
</comment>
<dbReference type="Proteomes" id="UP000275225">
    <property type="component" value="Unassembled WGS sequence"/>
</dbReference>
<evidence type="ECO:0000256" key="4">
    <source>
        <dbReference type="ARBA" id="ARBA00023136"/>
    </source>
</evidence>
<evidence type="ECO:0000313" key="6">
    <source>
        <dbReference type="Proteomes" id="UP000275225"/>
    </source>
</evidence>
<keyword evidence="4" id="KW-0472">Membrane</keyword>
<keyword evidence="6" id="KW-1185">Reference proteome</keyword>
<keyword evidence="3" id="KW-0446">Lipid-binding</keyword>
<accession>A0A3N6ZHE5</accession>
<evidence type="ECO:0000256" key="3">
    <source>
        <dbReference type="ARBA" id="ARBA00023121"/>
    </source>
</evidence>
<gene>
    <name evidence="5" type="ORF">EHW97_01660</name>
</gene>
<dbReference type="GO" id="GO:0012505">
    <property type="term" value="C:endomembrane system"/>
    <property type="evidence" value="ECO:0007669"/>
    <property type="project" value="UniProtKB-ARBA"/>
</dbReference>
<organism evidence="5 6">
    <name type="scientific">Aeromicrobium camelliae</name>
    <dbReference type="NCBI Taxonomy" id="1538144"/>
    <lineage>
        <taxon>Bacteria</taxon>
        <taxon>Bacillati</taxon>
        <taxon>Actinomycetota</taxon>
        <taxon>Actinomycetes</taxon>
        <taxon>Propionibacteriales</taxon>
        <taxon>Nocardioidaceae</taxon>
        <taxon>Aeromicrobium</taxon>
    </lineage>
</organism>
<protein>
    <submittedName>
        <fullName evidence="5">GPP34 family phosphoprotein</fullName>
    </submittedName>
</protein>
<dbReference type="GO" id="GO:0005737">
    <property type="term" value="C:cytoplasm"/>
    <property type="evidence" value="ECO:0007669"/>
    <property type="project" value="UniProtKB-ARBA"/>
</dbReference>
<dbReference type="OrthoDB" id="4962633at2"/>
<dbReference type="GO" id="GO:0070273">
    <property type="term" value="F:phosphatidylinositol-4-phosphate binding"/>
    <property type="evidence" value="ECO:0007669"/>
    <property type="project" value="InterPro"/>
</dbReference>